<name>A0A0F9QJ11_9ZZZZ</name>
<accession>A0A0F9QJ11</accession>
<dbReference type="AlphaFoldDB" id="A0A0F9QJ11"/>
<dbReference type="EMBL" id="LAZR01001927">
    <property type="protein sequence ID" value="KKN37012.1"/>
    <property type="molecule type" value="Genomic_DNA"/>
</dbReference>
<reference evidence="1" key="1">
    <citation type="journal article" date="2015" name="Nature">
        <title>Complex archaea that bridge the gap between prokaryotes and eukaryotes.</title>
        <authorList>
            <person name="Spang A."/>
            <person name="Saw J.H."/>
            <person name="Jorgensen S.L."/>
            <person name="Zaremba-Niedzwiedzka K."/>
            <person name="Martijn J."/>
            <person name="Lind A.E."/>
            <person name="van Eijk R."/>
            <person name="Schleper C."/>
            <person name="Guy L."/>
            <person name="Ettema T.J."/>
        </authorList>
    </citation>
    <scope>NUCLEOTIDE SEQUENCE</scope>
</reference>
<protein>
    <submittedName>
        <fullName evidence="1">Uncharacterized protein</fullName>
    </submittedName>
</protein>
<proteinExistence type="predicted"/>
<evidence type="ECO:0000313" key="1">
    <source>
        <dbReference type="EMBL" id="KKN37012.1"/>
    </source>
</evidence>
<organism evidence="1">
    <name type="scientific">marine sediment metagenome</name>
    <dbReference type="NCBI Taxonomy" id="412755"/>
    <lineage>
        <taxon>unclassified sequences</taxon>
        <taxon>metagenomes</taxon>
        <taxon>ecological metagenomes</taxon>
    </lineage>
</organism>
<comment type="caution">
    <text evidence="1">The sequence shown here is derived from an EMBL/GenBank/DDBJ whole genome shotgun (WGS) entry which is preliminary data.</text>
</comment>
<gene>
    <name evidence="1" type="ORF">LCGC14_0767720</name>
</gene>
<sequence length="70" mass="8426">MGKGQSGVKSWMDTCPVCGKRYRYTNFMRRYTLNGKVADFQYRYFHNGTNYNYKQTDTHILACERKKQIR</sequence>